<dbReference type="AlphaFoldDB" id="A0A1Q5PFV4"/>
<feature type="transmembrane region" description="Helical" evidence="1">
    <location>
        <begin position="12"/>
        <end position="33"/>
    </location>
</feature>
<dbReference type="RefSeq" id="WP_073851713.1">
    <property type="nucleotide sequence ID" value="NZ_LVWA01000004.1"/>
</dbReference>
<dbReference type="STRING" id="1797110.A3841_14830"/>
<dbReference type="Proteomes" id="UP000186551">
    <property type="component" value="Unassembled WGS sequence"/>
</dbReference>
<feature type="transmembrane region" description="Helical" evidence="1">
    <location>
        <begin position="45"/>
        <end position="68"/>
    </location>
</feature>
<protein>
    <submittedName>
        <fullName evidence="2">Uncharacterized protein</fullName>
    </submittedName>
</protein>
<evidence type="ECO:0000256" key="1">
    <source>
        <dbReference type="SAM" id="Phobius"/>
    </source>
</evidence>
<accession>A0A1Q5PFV4</accession>
<reference evidence="2 3" key="1">
    <citation type="submission" date="2016-03" db="EMBL/GenBank/DDBJ databases">
        <title>Genome sequence of Pontibacter sp. nov., of the family cytophagaceae, isolated from marine sediment of the Yellow Sea, China.</title>
        <authorList>
            <person name="Zhang G."/>
            <person name="Zhang R."/>
        </authorList>
    </citation>
    <scope>NUCLEOTIDE SEQUENCE [LARGE SCALE GENOMIC DNA]</scope>
    <source>
        <strain evidence="2 3">S10-8</strain>
    </source>
</reference>
<keyword evidence="3" id="KW-1185">Reference proteome</keyword>
<organism evidence="2 3">
    <name type="scientific">Pontibacter flavimaris</name>
    <dbReference type="NCBI Taxonomy" id="1797110"/>
    <lineage>
        <taxon>Bacteria</taxon>
        <taxon>Pseudomonadati</taxon>
        <taxon>Bacteroidota</taxon>
        <taxon>Cytophagia</taxon>
        <taxon>Cytophagales</taxon>
        <taxon>Hymenobacteraceae</taxon>
        <taxon>Pontibacter</taxon>
    </lineage>
</organism>
<comment type="caution">
    <text evidence="2">The sequence shown here is derived from an EMBL/GenBank/DDBJ whole genome shotgun (WGS) entry which is preliminary data.</text>
</comment>
<gene>
    <name evidence="2" type="ORF">A3841_14830</name>
</gene>
<keyword evidence="1" id="KW-1133">Transmembrane helix</keyword>
<evidence type="ECO:0000313" key="3">
    <source>
        <dbReference type="Proteomes" id="UP000186551"/>
    </source>
</evidence>
<keyword evidence="1" id="KW-0472">Membrane</keyword>
<sequence length="70" mass="7769">MALTFRAIWMTINKALTAINSLLFILVMGSSLYDSKKKRHVKIPLIANIILLLVLATAAGAYLCQFFIAK</sequence>
<name>A0A1Q5PFV4_9BACT</name>
<keyword evidence="1" id="KW-0812">Transmembrane</keyword>
<dbReference type="EMBL" id="LVWA01000004">
    <property type="protein sequence ID" value="OKL41097.1"/>
    <property type="molecule type" value="Genomic_DNA"/>
</dbReference>
<dbReference type="OrthoDB" id="853776at2"/>
<proteinExistence type="predicted"/>
<evidence type="ECO:0000313" key="2">
    <source>
        <dbReference type="EMBL" id="OKL41097.1"/>
    </source>
</evidence>